<reference evidence="1" key="2">
    <citation type="submission" date="2020-12" db="EMBL/GenBank/DDBJ databases">
        <authorList>
            <person name="Kanost M."/>
        </authorList>
    </citation>
    <scope>NUCLEOTIDE SEQUENCE</scope>
</reference>
<gene>
    <name evidence="1" type="ORF">O3G_MSEX011965</name>
</gene>
<proteinExistence type="predicted"/>
<dbReference type="Proteomes" id="UP000791440">
    <property type="component" value="Unassembled WGS sequence"/>
</dbReference>
<reference evidence="1" key="1">
    <citation type="journal article" date="2016" name="Insect Biochem. Mol. Biol.">
        <title>Multifaceted biological insights from a draft genome sequence of the tobacco hornworm moth, Manduca sexta.</title>
        <authorList>
            <person name="Kanost M.R."/>
            <person name="Arrese E.L."/>
            <person name="Cao X."/>
            <person name="Chen Y.R."/>
            <person name="Chellapilla S."/>
            <person name="Goldsmith M.R."/>
            <person name="Grosse-Wilde E."/>
            <person name="Heckel D.G."/>
            <person name="Herndon N."/>
            <person name="Jiang H."/>
            <person name="Papanicolaou A."/>
            <person name="Qu J."/>
            <person name="Soulages J.L."/>
            <person name="Vogel H."/>
            <person name="Walters J."/>
            <person name="Waterhouse R.M."/>
            <person name="Ahn S.J."/>
            <person name="Almeida F.C."/>
            <person name="An C."/>
            <person name="Aqrawi P."/>
            <person name="Bretschneider A."/>
            <person name="Bryant W.B."/>
            <person name="Bucks S."/>
            <person name="Chao H."/>
            <person name="Chevignon G."/>
            <person name="Christen J.M."/>
            <person name="Clarke D.F."/>
            <person name="Dittmer N.T."/>
            <person name="Ferguson L.C.F."/>
            <person name="Garavelou S."/>
            <person name="Gordon K.H.J."/>
            <person name="Gunaratna R.T."/>
            <person name="Han Y."/>
            <person name="Hauser F."/>
            <person name="He Y."/>
            <person name="Heidel-Fischer H."/>
            <person name="Hirsh A."/>
            <person name="Hu Y."/>
            <person name="Jiang H."/>
            <person name="Kalra D."/>
            <person name="Klinner C."/>
            <person name="Konig C."/>
            <person name="Kovar C."/>
            <person name="Kroll A.R."/>
            <person name="Kuwar S.S."/>
            <person name="Lee S.L."/>
            <person name="Lehman R."/>
            <person name="Li K."/>
            <person name="Li Z."/>
            <person name="Liang H."/>
            <person name="Lovelace S."/>
            <person name="Lu Z."/>
            <person name="Mansfield J.H."/>
            <person name="McCulloch K.J."/>
            <person name="Mathew T."/>
            <person name="Morton B."/>
            <person name="Muzny D.M."/>
            <person name="Neunemann D."/>
            <person name="Ongeri F."/>
            <person name="Pauchet Y."/>
            <person name="Pu L.L."/>
            <person name="Pyrousis I."/>
            <person name="Rao X.J."/>
            <person name="Redding A."/>
            <person name="Roesel C."/>
            <person name="Sanchez-Gracia A."/>
            <person name="Schaack S."/>
            <person name="Shukla A."/>
            <person name="Tetreau G."/>
            <person name="Wang Y."/>
            <person name="Xiong G.H."/>
            <person name="Traut W."/>
            <person name="Walsh T.K."/>
            <person name="Worley K.C."/>
            <person name="Wu D."/>
            <person name="Wu W."/>
            <person name="Wu Y.Q."/>
            <person name="Zhang X."/>
            <person name="Zou Z."/>
            <person name="Zucker H."/>
            <person name="Briscoe A.D."/>
            <person name="Burmester T."/>
            <person name="Clem R.J."/>
            <person name="Feyereisen R."/>
            <person name="Grimmelikhuijzen C.J.P."/>
            <person name="Hamodrakas S.J."/>
            <person name="Hansson B.S."/>
            <person name="Huguet E."/>
            <person name="Jermiin L.S."/>
            <person name="Lan Q."/>
            <person name="Lehman H.K."/>
            <person name="Lorenzen M."/>
            <person name="Merzendorfer H."/>
            <person name="Michalopoulos I."/>
            <person name="Morton D.B."/>
            <person name="Muthukrishnan S."/>
            <person name="Oakeshott J.G."/>
            <person name="Palmer W."/>
            <person name="Park Y."/>
            <person name="Passarelli A.L."/>
            <person name="Rozas J."/>
            <person name="Schwartz L.M."/>
            <person name="Smith W."/>
            <person name="Southgate A."/>
            <person name="Vilcinskas A."/>
            <person name="Vogt R."/>
            <person name="Wang P."/>
            <person name="Werren J."/>
            <person name="Yu X.Q."/>
            <person name="Zhou J.J."/>
            <person name="Brown S.J."/>
            <person name="Scherer S.E."/>
            <person name="Richards S."/>
            <person name="Blissard G.W."/>
        </authorList>
    </citation>
    <scope>NUCLEOTIDE SEQUENCE</scope>
</reference>
<evidence type="ECO:0000313" key="1">
    <source>
        <dbReference type="EMBL" id="KAG6460439.1"/>
    </source>
</evidence>
<dbReference type="AlphaFoldDB" id="A0A921ZMK7"/>
<keyword evidence="2" id="KW-1185">Reference proteome</keyword>
<dbReference type="EMBL" id="JH668670">
    <property type="protein sequence ID" value="KAG6460439.1"/>
    <property type="molecule type" value="Genomic_DNA"/>
</dbReference>
<accession>A0A921ZMK7</accession>
<sequence length="124" mass="13891">MFVPDCVLDFRKDFDTKNPVPIIITGNKLLKPDPNSCSARLSKGSKIRIGCPGFLNSIMDENGRIDTGTSVLEAYCDGGNQFKSDDSVLLETFDMKDISCRERHEIKFKLPSKCGKNNIHYNSQ</sequence>
<name>A0A921ZMK7_MANSE</name>
<protein>
    <submittedName>
        <fullName evidence="1">Uncharacterized protein</fullName>
    </submittedName>
</protein>
<evidence type="ECO:0000313" key="2">
    <source>
        <dbReference type="Proteomes" id="UP000791440"/>
    </source>
</evidence>
<comment type="caution">
    <text evidence="1">The sequence shown here is derived from an EMBL/GenBank/DDBJ whole genome shotgun (WGS) entry which is preliminary data.</text>
</comment>
<organism evidence="1 2">
    <name type="scientific">Manduca sexta</name>
    <name type="common">Tobacco hawkmoth</name>
    <name type="synonym">Tobacco hornworm</name>
    <dbReference type="NCBI Taxonomy" id="7130"/>
    <lineage>
        <taxon>Eukaryota</taxon>
        <taxon>Metazoa</taxon>
        <taxon>Ecdysozoa</taxon>
        <taxon>Arthropoda</taxon>
        <taxon>Hexapoda</taxon>
        <taxon>Insecta</taxon>
        <taxon>Pterygota</taxon>
        <taxon>Neoptera</taxon>
        <taxon>Endopterygota</taxon>
        <taxon>Lepidoptera</taxon>
        <taxon>Glossata</taxon>
        <taxon>Ditrysia</taxon>
        <taxon>Bombycoidea</taxon>
        <taxon>Sphingidae</taxon>
        <taxon>Sphinginae</taxon>
        <taxon>Sphingini</taxon>
        <taxon>Manduca</taxon>
    </lineage>
</organism>